<feature type="domain" description="GerMN" evidence="1">
    <location>
        <begin position="208"/>
        <end position="299"/>
    </location>
</feature>
<evidence type="ECO:0000313" key="2">
    <source>
        <dbReference type="EMBL" id="PIW74853.1"/>
    </source>
</evidence>
<protein>
    <recommendedName>
        <fullName evidence="1">GerMN domain-containing protein</fullName>
    </recommendedName>
</protein>
<name>A0A2M7IEC3_9BACT</name>
<dbReference type="InterPro" id="IPR019606">
    <property type="entry name" value="GerMN"/>
</dbReference>
<reference evidence="3" key="1">
    <citation type="submission" date="2017-09" db="EMBL/GenBank/DDBJ databases">
        <title>Depth-based differentiation of microbial function through sediment-hosted aquifers and enrichment of novel symbionts in the deep terrestrial subsurface.</title>
        <authorList>
            <person name="Probst A.J."/>
            <person name="Ladd B."/>
            <person name="Jarett J.K."/>
            <person name="Geller-Mcgrath D.E."/>
            <person name="Sieber C.M.K."/>
            <person name="Emerson J.B."/>
            <person name="Anantharaman K."/>
            <person name="Thomas B.C."/>
            <person name="Malmstrom R."/>
            <person name="Stieglmeier M."/>
            <person name="Klingl A."/>
            <person name="Woyke T."/>
            <person name="Ryan C.M."/>
            <person name="Banfield J.F."/>
        </authorList>
    </citation>
    <scope>NUCLEOTIDE SEQUENCE [LARGE SCALE GENOMIC DNA]</scope>
</reference>
<organism evidence="2 3">
    <name type="scientific">Candidatus Portnoybacteria bacterium CG_4_8_14_3_um_filter_44_15</name>
    <dbReference type="NCBI Taxonomy" id="1974803"/>
    <lineage>
        <taxon>Bacteria</taxon>
        <taxon>Candidatus Portnoyibacteriota</taxon>
    </lineage>
</organism>
<dbReference type="Pfam" id="PF10646">
    <property type="entry name" value="Germane"/>
    <property type="match status" value="1"/>
</dbReference>
<dbReference type="SMART" id="SM00909">
    <property type="entry name" value="Germane"/>
    <property type="match status" value="1"/>
</dbReference>
<dbReference type="AlphaFoldDB" id="A0A2M7IEC3"/>
<gene>
    <name evidence="2" type="ORF">CO003_00425</name>
</gene>
<dbReference type="InterPro" id="IPR018911">
    <property type="entry name" value="Gmad2_Ig-like_dom"/>
</dbReference>
<proteinExistence type="predicted"/>
<sequence>MKRDFLIILIIFAFLFAIGLIKGLSNEDDWICSGGEWVRHGNPSASMPTAPCGQSGQNDAESVGSDIAVFLPQAGQMVKSPATIEGEVRGTWFFEAVLPIEIRNNAGQKIAVGYVQATDDWMTENFIPFRGEIEFDVSATTSANLIFRKANPSDLPENDQEFKVPVILAPSREISVKIYFNNSEMDPEFSCNKVFAVNRRIVRTAGVAQAALKELFAGPTEAEKAEGYFTSINEGVEVQKIVIENGMAKVEFNEALEAGVGGSCRVSAIRAQIEETLKQFLTIDSVVISINGRTEDILQP</sequence>
<accession>A0A2M7IEC3</accession>
<evidence type="ECO:0000259" key="1">
    <source>
        <dbReference type="SMART" id="SM00909"/>
    </source>
</evidence>
<comment type="caution">
    <text evidence="2">The sequence shown here is derived from an EMBL/GenBank/DDBJ whole genome shotgun (WGS) entry which is preliminary data.</text>
</comment>
<dbReference type="Proteomes" id="UP000231673">
    <property type="component" value="Unassembled WGS sequence"/>
</dbReference>
<dbReference type="Pfam" id="PF10648">
    <property type="entry name" value="Gmad2"/>
    <property type="match status" value="1"/>
</dbReference>
<dbReference type="EMBL" id="PFGW01000009">
    <property type="protein sequence ID" value="PIW74853.1"/>
    <property type="molecule type" value="Genomic_DNA"/>
</dbReference>
<evidence type="ECO:0000313" key="3">
    <source>
        <dbReference type="Proteomes" id="UP000231673"/>
    </source>
</evidence>